<keyword evidence="3" id="KW-0560">Oxidoreductase</keyword>
<dbReference type="InterPro" id="IPR045612">
    <property type="entry name" value="DUF5914"/>
</dbReference>
<dbReference type="GO" id="GO:0016705">
    <property type="term" value="F:oxidoreductase activity, acting on paired donors, with incorporation or reduction of molecular oxygen"/>
    <property type="evidence" value="ECO:0007669"/>
    <property type="project" value="UniProtKB-ARBA"/>
</dbReference>
<dbReference type="InterPro" id="IPR017941">
    <property type="entry name" value="Rieske_2Fe-2S"/>
</dbReference>
<dbReference type="SUPFAM" id="SSF50022">
    <property type="entry name" value="ISP domain"/>
    <property type="match status" value="1"/>
</dbReference>
<keyword evidence="8" id="KW-1185">Reference proteome</keyword>
<dbReference type="OrthoDB" id="4741956at2"/>
<dbReference type="PANTHER" id="PTHR21266">
    <property type="entry name" value="IRON-SULFUR DOMAIN CONTAINING PROTEIN"/>
    <property type="match status" value="1"/>
</dbReference>
<accession>A0A1R0KED9</accession>
<keyword evidence="1" id="KW-0001">2Fe-2S</keyword>
<dbReference type="CDD" id="cd03467">
    <property type="entry name" value="Rieske"/>
    <property type="match status" value="1"/>
</dbReference>
<evidence type="ECO:0000256" key="4">
    <source>
        <dbReference type="ARBA" id="ARBA00023004"/>
    </source>
</evidence>
<dbReference type="Gene3D" id="2.102.10.10">
    <property type="entry name" value="Rieske [2Fe-2S] iron-sulphur domain"/>
    <property type="match status" value="1"/>
</dbReference>
<comment type="caution">
    <text evidence="7">The sequence shown here is derived from an EMBL/GenBank/DDBJ whole genome shotgun (WGS) entry which is preliminary data.</text>
</comment>
<keyword evidence="5" id="KW-0411">Iron-sulfur</keyword>
<proteinExistence type="predicted"/>
<dbReference type="PANTHER" id="PTHR21266:SF60">
    <property type="entry name" value="3-KETOSTEROID-9-ALPHA-MONOOXYGENASE, OXYGENASE COMPONENT"/>
    <property type="match status" value="1"/>
</dbReference>
<dbReference type="Pfam" id="PF19299">
    <property type="entry name" value="DUF5914"/>
    <property type="match status" value="1"/>
</dbReference>
<dbReference type="STRING" id="76021.BS329_39140"/>
<reference evidence="7 8" key="1">
    <citation type="submission" date="2016-01" db="EMBL/GenBank/DDBJ databases">
        <title>Amycolatopsis coloradensis genome sequencing and assembly.</title>
        <authorList>
            <person name="Mayilraj S."/>
        </authorList>
    </citation>
    <scope>NUCLEOTIDE SEQUENCE [LARGE SCALE GENOMIC DNA]</scope>
    <source>
        <strain evidence="7 8">DSM 44225</strain>
    </source>
</reference>
<evidence type="ECO:0000259" key="6">
    <source>
        <dbReference type="PROSITE" id="PS51296"/>
    </source>
</evidence>
<dbReference type="InterPro" id="IPR036922">
    <property type="entry name" value="Rieske_2Fe-2S_sf"/>
</dbReference>
<feature type="domain" description="Rieske" evidence="6">
    <location>
        <begin position="67"/>
        <end position="155"/>
    </location>
</feature>
<name>A0A1R0KED9_9PSEU</name>
<organism evidence="7 8">
    <name type="scientific">Amycolatopsis coloradensis</name>
    <dbReference type="NCBI Taxonomy" id="76021"/>
    <lineage>
        <taxon>Bacteria</taxon>
        <taxon>Bacillati</taxon>
        <taxon>Actinomycetota</taxon>
        <taxon>Actinomycetes</taxon>
        <taxon>Pseudonocardiales</taxon>
        <taxon>Pseudonocardiaceae</taxon>
        <taxon>Amycolatopsis</taxon>
    </lineage>
</organism>
<dbReference type="InterPro" id="IPR050584">
    <property type="entry name" value="Cholesterol_7-desaturase"/>
</dbReference>
<gene>
    <name evidence="7" type="ORF">BS329_39140</name>
</gene>
<dbReference type="AlphaFoldDB" id="A0A1R0KED9"/>
<keyword evidence="4" id="KW-0408">Iron</keyword>
<dbReference type="GO" id="GO:0046872">
    <property type="term" value="F:metal ion binding"/>
    <property type="evidence" value="ECO:0007669"/>
    <property type="project" value="UniProtKB-KW"/>
</dbReference>
<protein>
    <submittedName>
        <fullName evidence="7">2Fe-2S ferredoxin</fullName>
    </submittedName>
</protein>
<dbReference type="Pfam" id="PF00355">
    <property type="entry name" value="Rieske"/>
    <property type="match status" value="1"/>
</dbReference>
<dbReference type="PROSITE" id="PS51296">
    <property type="entry name" value="RIESKE"/>
    <property type="match status" value="1"/>
</dbReference>
<dbReference type="EMBL" id="MQUQ01000034">
    <property type="protein sequence ID" value="OLZ43432.1"/>
    <property type="molecule type" value="Genomic_DNA"/>
</dbReference>
<evidence type="ECO:0000256" key="5">
    <source>
        <dbReference type="ARBA" id="ARBA00023014"/>
    </source>
</evidence>
<evidence type="ECO:0000256" key="3">
    <source>
        <dbReference type="ARBA" id="ARBA00023002"/>
    </source>
</evidence>
<sequence>MITRATRSGRFPVDLRRQVVERWPAKWPVQPFREPAWARQEPTYGECRPALIDAAVKRADARPAGNWFVVAASREIGKDKPSGLRVGGRELVAWRDEGGDLTIGPGACPHLGAPLDQARVHCGELVCRWHGLRVGPERPGWSPLPSYDDGVLAWVRLDSFGGESPTERPIVPDRPRNTMTVDAVATLTGTCEPTDIVANRLDPWHGAWFHPYSFTRLRVLSAPQGNDVADADDKFVVEVTFRLAGKLGVPVIAEFTCPEPRTVLMTIVDGEGAGSVVETHATPLGNGPDGHPRTVVIEATIATSDRPGFAKATRIAPALRPLMRRAAARLWRDDLAYAERRYALRVGSAADGRA</sequence>
<evidence type="ECO:0000256" key="1">
    <source>
        <dbReference type="ARBA" id="ARBA00022714"/>
    </source>
</evidence>
<keyword evidence="2" id="KW-0479">Metal-binding</keyword>
<evidence type="ECO:0000313" key="7">
    <source>
        <dbReference type="EMBL" id="OLZ43432.1"/>
    </source>
</evidence>
<dbReference type="Proteomes" id="UP000187486">
    <property type="component" value="Unassembled WGS sequence"/>
</dbReference>
<evidence type="ECO:0000256" key="2">
    <source>
        <dbReference type="ARBA" id="ARBA00022723"/>
    </source>
</evidence>
<evidence type="ECO:0000313" key="8">
    <source>
        <dbReference type="Proteomes" id="UP000187486"/>
    </source>
</evidence>
<dbReference type="GO" id="GO:0004497">
    <property type="term" value="F:monooxygenase activity"/>
    <property type="evidence" value="ECO:0007669"/>
    <property type="project" value="UniProtKB-ARBA"/>
</dbReference>
<dbReference type="GO" id="GO:0051537">
    <property type="term" value="F:2 iron, 2 sulfur cluster binding"/>
    <property type="evidence" value="ECO:0007669"/>
    <property type="project" value="UniProtKB-KW"/>
</dbReference>